<dbReference type="NCBIfam" id="TIGR00252">
    <property type="entry name" value="YraN family protein"/>
    <property type="match status" value="1"/>
</dbReference>
<reference evidence="3" key="1">
    <citation type="submission" date="2020-10" db="EMBL/GenBank/DDBJ databases">
        <authorList>
            <person name="Gilroy R."/>
        </authorList>
    </citation>
    <scope>NUCLEOTIDE SEQUENCE</scope>
    <source>
        <strain evidence="3">ChiW16-3235</strain>
    </source>
</reference>
<protein>
    <recommendedName>
        <fullName evidence="2">UPF0102 protein IAB94_04725</fullName>
    </recommendedName>
</protein>
<comment type="caution">
    <text evidence="3">The sequence shown here is derived from an EMBL/GenBank/DDBJ whole genome shotgun (WGS) entry which is preliminary data.</text>
</comment>
<gene>
    <name evidence="3" type="ORF">IAB94_04725</name>
</gene>
<dbReference type="SUPFAM" id="SSF52980">
    <property type="entry name" value="Restriction endonuclease-like"/>
    <property type="match status" value="1"/>
</dbReference>
<dbReference type="HAMAP" id="MF_00048">
    <property type="entry name" value="UPF0102"/>
    <property type="match status" value="1"/>
</dbReference>
<dbReference type="Proteomes" id="UP000823913">
    <property type="component" value="Unassembled WGS sequence"/>
</dbReference>
<dbReference type="Pfam" id="PF02021">
    <property type="entry name" value="UPF0102"/>
    <property type="match status" value="1"/>
</dbReference>
<evidence type="ECO:0000256" key="2">
    <source>
        <dbReference type="HAMAP-Rule" id="MF_00048"/>
    </source>
</evidence>
<dbReference type="PANTHER" id="PTHR34039">
    <property type="entry name" value="UPF0102 PROTEIN YRAN"/>
    <property type="match status" value="1"/>
</dbReference>
<evidence type="ECO:0000313" key="3">
    <source>
        <dbReference type="EMBL" id="HIR67330.1"/>
    </source>
</evidence>
<evidence type="ECO:0000313" key="4">
    <source>
        <dbReference type="Proteomes" id="UP000823913"/>
    </source>
</evidence>
<dbReference type="InterPro" id="IPR003509">
    <property type="entry name" value="UPF0102_YraN-like"/>
</dbReference>
<organism evidence="3 4">
    <name type="scientific">Candidatus Coproplasma avicola</name>
    <dbReference type="NCBI Taxonomy" id="2840744"/>
    <lineage>
        <taxon>Bacteria</taxon>
        <taxon>Bacillati</taxon>
        <taxon>Bacillota</taxon>
        <taxon>Clostridia</taxon>
        <taxon>Eubacteriales</taxon>
        <taxon>Candidatus Coproplasma</taxon>
    </lineage>
</organism>
<reference evidence="3" key="2">
    <citation type="journal article" date="2021" name="PeerJ">
        <title>Extensive microbial diversity within the chicken gut microbiome revealed by metagenomics and culture.</title>
        <authorList>
            <person name="Gilroy R."/>
            <person name="Ravi A."/>
            <person name="Getino M."/>
            <person name="Pursley I."/>
            <person name="Horton D.L."/>
            <person name="Alikhan N.F."/>
            <person name="Baker D."/>
            <person name="Gharbi K."/>
            <person name="Hall N."/>
            <person name="Watson M."/>
            <person name="Adriaenssens E.M."/>
            <person name="Foster-Nyarko E."/>
            <person name="Jarju S."/>
            <person name="Secka A."/>
            <person name="Antonio M."/>
            <person name="Oren A."/>
            <person name="Chaudhuri R.R."/>
            <person name="La Ragione R."/>
            <person name="Hildebrand F."/>
            <person name="Pallen M.J."/>
        </authorList>
    </citation>
    <scope>NUCLEOTIDE SEQUENCE</scope>
    <source>
        <strain evidence="3">ChiW16-3235</strain>
    </source>
</reference>
<dbReference type="CDD" id="cd20736">
    <property type="entry name" value="PoNe_Nuclease"/>
    <property type="match status" value="1"/>
</dbReference>
<evidence type="ECO:0000256" key="1">
    <source>
        <dbReference type="ARBA" id="ARBA00006738"/>
    </source>
</evidence>
<dbReference type="NCBIfam" id="NF009150">
    <property type="entry name" value="PRK12497.1-3"/>
    <property type="match status" value="1"/>
</dbReference>
<sequence length="117" mass="13082">MAVRGAKRRFGFSGERKAAKYLKKNGYKILARNFRCPFGEVDIIASSGDIVAFIEVKARSGNSFGQPNEAVRADRQKRYINCARLYFSGRDIDCVVRFDIIEVGADGINHIENAFTA</sequence>
<dbReference type="InterPro" id="IPR011856">
    <property type="entry name" value="tRNA_endonuc-like_dom_sf"/>
</dbReference>
<dbReference type="InterPro" id="IPR011335">
    <property type="entry name" value="Restrct_endonuc-II-like"/>
</dbReference>
<dbReference type="AlphaFoldDB" id="A0A9D1E6G8"/>
<dbReference type="GO" id="GO:0003676">
    <property type="term" value="F:nucleic acid binding"/>
    <property type="evidence" value="ECO:0007669"/>
    <property type="project" value="InterPro"/>
</dbReference>
<name>A0A9D1E6G8_9FIRM</name>
<dbReference type="EMBL" id="DVHK01000096">
    <property type="protein sequence ID" value="HIR67330.1"/>
    <property type="molecule type" value="Genomic_DNA"/>
</dbReference>
<comment type="similarity">
    <text evidence="1 2">Belongs to the UPF0102 family.</text>
</comment>
<proteinExistence type="inferred from homology"/>
<dbReference type="PANTHER" id="PTHR34039:SF1">
    <property type="entry name" value="UPF0102 PROTEIN YRAN"/>
    <property type="match status" value="1"/>
</dbReference>
<accession>A0A9D1E6G8</accession>
<dbReference type="Gene3D" id="3.40.1350.10">
    <property type="match status" value="1"/>
</dbReference>